<protein>
    <recommendedName>
        <fullName evidence="3">SUI1 domain-containing protein</fullName>
    </recommendedName>
</protein>
<dbReference type="Proteomes" id="UP000654075">
    <property type="component" value="Unassembled WGS sequence"/>
</dbReference>
<dbReference type="PROSITE" id="PS50296">
    <property type="entry name" value="SUI1"/>
    <property type="match status" value="1"/>
</dbReference>
<dbReference type="CDD" id="cd11566">
    <property type="entry name" value="eIF1_SUI1"/>
    <property type="match status" value="1"/>
</dbReference>
<dbReference type="SUPFAM" id="SSF55159">
    <property type="entry name" value="eIF1-like"/>
    <property type="match status" value="1"/>
</dbReference>
<dbReference type="InterPro" id="IPR005874">
    <property type="entry name" value="SUI1_euk"/>
</dbReference>
<evidence type="ECO:0000313" key="5">
    <source>
        <dbReference type="Proteomes" id="UP000654075"/>
    </source>
</evidence>
<dbReference type="EMBL" id="CAJNNV010018429">
    <property type="protein sequence ID" value="CAE8605845.1"/>
    <property type="molecule type" value="Genomic_DNA"/>
</dbReference>
<keyword evidence="2" id="KW-0648">Protein biosynthesis</keyword>
<accession>A0A813F3A5</accession>
<comment type="caution">
    <text evidence="4">The sequence shown here is derived from an EMBL/GenBank/DDBJ whole genome shotgun (WGS) entry which is preliminary data.</text>
</comment>
<organism evidence="4 5">
    <name type="scientific">Polarella glacialis</name>
    <name type="common">Dinoflagellate</name>
    <dbReference type="NCBI Taxonomy" id="89957"/>
    <lineage>
        <taxon>Eukaryota</taxon>
        <taxon>Sar</taxon>
        <taxon>Alveolata</taxon>
        <taxon>Dinophyceae</taxon>
        <taxon>Suessiales</taxon>
        <taxon>Suessiaceae</taxon>
        <taxon>Polarella</taxon>
    </lineage>
</organism>
<feature type="domain" description="SUI1" evidence="3">
    <location>
        <begin position="32"/>
        <end position="113"/>
    </location>
</feature>
<dbReference type="GO" id="GO:0003743">
    <property type="term" value="F:translation initiation factor activity"/>
    <property type="evidence" value="ECO:0007669"/>
    <property type="project" value="InterPro"/>
</dbReference>
<dbReference type="Pfam" id="PF01253">
    <property type="entry name" value="SUI1"/>
    <property type="match status" value="1"/>
</dbReference>
<dbReference type="Gene3D" id="3.30.780.10">
    <property type="entry name" value="SUI1-like domain"/>
    <property type="match status" value="1"/>
</dbReference>
<evidence type="ECO:0000256" key="2">
    <source>
        <dbReference type="ARBA" id="ARBA00022917"/>
    </source>
</evidence>
<evidence type="ECO:0000256" key="1">
    <source>
        <dbReference type="ARBA" id="ARBA00005422"/>
    </source>
</evidence>
<dbReference type="InterPro" id="IPR036877">
    <property type="entry name" value="SUI1_dom_sf"/>
</dbReference>
<proteinExistence type="inferred from homology"/>
<dbReference type="AlphaFoldDB" id="A0A813F3A5"/>
<dbReference type="PANTHER" id="PTHR10388">
    <property type="entry name" value="EUKARYOTIC TRANSLATION INITIATION FACTOR SUI1"/>
    <property type="match status" value="1"/>
</dbReference>
<comment type="similarity">
    <text evidence="1">Belongs to the SUI1 family.</text>
</comment>
<reference evidence="4" key="1">
    <citation type="submission" date="2021-02" db="EMBL/GenBank/DDBJ databases">
        <authorList>
            <person name="Dougan E. K."/>
            <person name="Rhodes N."/>
            <person name="Thang M."/>
            <person name="Chan C."/>
        </authorList>
    </citation>
    <scope>NUCLEOTIDE SEQUENCE</scope>
</reference>
<sequence>MTGSHALEDFAGFEAQLGVGGFDKSDADTNKVHIRMQQRSGRKSWTTVAGFPESVRLPKSGTVLAVDFDKILRALKKTFKTNGVLIKDAEHGSVIQLRGDIRKEVAEFLIEVTAIITKDKVMVHGA</sequence>
<dbReference type="OrthoDB" id="10248435at2759"/>
<dbReference type="OMA" id="MYHAGQE"/>
<dbReference type="InterPro" id="IPR001950">
    <property type="entry name" value="SUI1"/>
</dbReference>
<evidence type="ECO:0000313" key="4">
    <source>
        <dbReference type="EMBL" id="CAE8605845.1"/>
    </source>
</evidence>
<gene>
    <name evidence="4" type="ORF">PGLA1383_LOCUS23943</name>
</gene>
<evidence type="ECO:0000259" key="3">
    <source>
        <dbReference type="PROSITE" id="PS50296"/>
    </source>
</evidence>
<keyword evidence="5" id="KW-1185">Reference proteome</keyword>
<name>A0A813F3A5_POLGL</name>